<accession>U7D695</accession>
<dbReference type="EMBL" id="ASJR01000007">
    <property type="protein sequence ID" value="ERP32039.1"/>
    <property type="molecule type" value="Genomic_DNA"/>
</dbReference>
<keyword evidence="6" id="KW-1185">Reference proteome</keyword>
<proteinExistence type="inferred from homology"/>
<dbReference type="GO" id="GO:0007155">
    <property type="term" value="P:cell adhesion"/>
    <property type="evidence" value="ECO:0007669"/>
    <property type="project" value="InterPro"/>
</dbReference>
<dbReference type="Pfam" id="PF01297">
    <property type="entry name" value="ZnuA"/>
    <property type="match status" value="1"/>
</dbReference>
<name>U7D695_9BACT</name>
<evidence type="ECO:0000313" key="5">
    <source>
        <dbReference type="EMBL" id="ERP32039.1"/>
    </source>
</evidence>
<dbReference type="Gene3D" id="3.40.50.1980">
    <property type="entry name" value="Nitrogenase molybdenum iron protein domain"/>
    <property type="match status" value="2"/>
</dbReference>
<dbReference type="AlphaFoldDB" id="U7D695"/>
<dbReference type="GO" id="GO:0046872">
    <property type="term" value="F:metal ion binding"/>
    <property type="evidence" value="ECO:0007669"/>
    <property type="project" value="InterPro"/>
</dbReference>
<dbReference type="PANTHER" id="PTHR42953:SF3">
    <property type="entry name" value="HIGH-AFFINITY ZINC UPTAKE SYSTEM PROTEIN ZNUA"/>
    <property type="match status" value="1"/>
</dbReference>
<evidence type="ECO:0000256" key="3">
    <source>
        <dbReference type="ARBA" id="ARBA00022729"/>
    </source>
</evidence>
<comment type="caution">
    <text evidence="5">The sequence shown here is derived from an EMBL/GenBank/DDBJ whole genome shotgun (WGS) entry which is preliminary data.</text>
</comment>
<evidence type="ECO:0000256" key="2">
    <source>
        <dbReference type="ARBA" id="ARBA00022448"/>
    </source>
</evidence>
<gene>
    <name evidence="5" type="ORF">CALK_1020</name>
</gene>
<dbReference type="PRINTS" id="PR00690">
    <property type="entry name" value="ADHESNFAMILY"/>
</dbReference>
<dbReference type="InterPro" id="IPR006128">
    <property type="entry name" value="Lipoprotein_PsaA-like"/>
</dbReference>
<dbReference type="Proteomes" id="UP000017148">
    <property type="component" value="Unassembled WGS sequence"/>
</dbReference>
<dbReference type="eggNOG" id="COG0803">
    <property type="taxonomic scope" value="Bacteria"/>
</dbReference>
<evidence type="ECO:0000313" key="6">
    <source>
        <dbReference type="Proteomes" id="UP000017148"/>
    </source>
</evidence>
<dbReference type="GO" id="GO:0030001">
    <property type="term" value="P:metal ion transport"/>
    <property type="evidence" value="ECO:0007669"/>
    <property type="project" value="InterPro"/>
</dbReference>
<evidence type="ECO:0000256" key="4">
    <source>
        <dbReference type="RuleBase" id="RU003512"/>
    </source>
</evidence>
<evidence type="ECO:0000256" key="1">
    <source>
        <dbReference type="ARBA" id="ARBA00011028"/>
    </source>
</evidence>
<dbReference type="OrthoDB" id="9810636at2"/>
<keyword evidence="3" id="KW-0732">Signal</keyword>
<dbReference type="InterPro" id="IPR050492">
    <property type="entry name" value="Bact_metal-bind_prot9"/>
</dbReference>
<organism evidence="5 6">
    <name type="scientific">Chitinivibrio alkaliphilus ACht1</name>
    <dbReference type="NCBI Taxonomy" id="1313304"/>
    <lineage>
        <taxon>Bacteria</taxon>
        <taxon>Pseudomonadati</taxon>
        <taxon>Fibrobacterota</taxon>
        <taxon>Chitinivibrionia</taxon>
        <taxon>Chitinivibrionales</taxon>
        <taxon>Chitinivibrionaceae</taxon>
        <taxon>Chitinivibrio</taxon>
    </lineage>
</organism>
<dbReference type="RefSeq" id="WP_022636514.1">
    <property type="nucleotide sequence ID" value="NZ_ASJR01000007.1"/>
</dbReference>
<dbReference type="PANTHER" id="PTHR42953">
    <property type="entry name" value="HIGH-AFFINITY ZINC UPTAKE SYSTEM PROTEIN ZNUA-RELATED"/>
    <property type="match status" value="1"/>
</dbReference>
<sequence length="292" mass="32797">MTKQIALFLLCFIISGFGRDLTIGVALHPYYSFVKNIVQDEASVVTVTDGSNPHAYQATARDIMRLDSVDVLVLNGIGHDDFVEDMLSASGRADEITLIYANDNVPLIPESVGSERLNSHTFVSISSSISQIYHIANELAQLMPEQESTFRQNAGEYARRLRSLKFSYLEKLSDIETGDIRCATTHGGYSYLLQEFGVTVNAVLEPGHGLNPTATQMRQVIEMIQEKNIEILFSEHDYDDPFVRVLKEETDIRAIPLSHLSYGEYTAEHFETWMEFNLGQIVKALRGEADHE</sequence>
<dbReference type="STRING" id="1313304.CALK_1020"/>
<protein>
    <submittedName>
        <fullName evidence="5">ABC-type metal ion transport system, periplasmic component/surface adhesin</fullName>
    </submittedName>
</protein>
<keyword evidence="2 4" id="KW-0813">Transport</keyword>
<dbReference type="InterPro" id="IPR006127">
    <property type="entry name" value="ZnuA-like"/>
</dbReference>
<comment type="similarity">
    <text evidence="1 4">Belongs to the bacterial solute-binding protein 9 family.</text>
</comment>
<reference evidence="5 6" key="1">
    <citation type="journal article" date="2013" name="Environ. Microbiol.">
        <title>Genome analysis of Chitinivibrio alkaliphilus gen. nov., sp. nov., a novel extremely haloalkaliphilic anaerobic chitinolytic bacterium from the candidate phylum Termite Group 3.</title>
        <authorList>
            <person name="Sorokin D.Y."/>
            <person name="Gumerov V.M."/>
            <person name="Rakitin A.L."/>
            <person name="Beletsky A.V."/>
            <person name="Damste J.S."/>
            <person name="Muyzer G."/>
            <person name="Mardanov A.V."/>
            <person name="Ravin N.V."/>
        </authorList>
    </citation>
    <scope>NUCLEOTIDE SEQUENCE [LARGE SCALE GENOMIC DNA]</scope>
    <source>
        <strain evidence="5 6">ACht1</strain>
    </source>
</reference>
<dbReference type="SUPFAM" id="SSF53807">
    <property type="entry name" value="Helical backbone' metal receptor"/>
    <property type="match status" value="1"/>
</dbReference>